<dbReference type="PANTHER" id="PTHR31595">
    <property type="entry name" value="LONG-CHAIN-ALCOHOL O-FATTY-ACYLTRANSFERASE 3-RELATED"/>
    <property type="match status" value="1"/>
</dbReference>
<gene>
    <name evidence="10" type="ORF">IWX46DRAFT_208295</name>
</gene>
<evidence type="ECO:0000256" key="5">
    <source>
        <dbReference type="ARBA" id="ARBA00022989"/>
    </source>
</evidence>
<keyword evidence="3 10" id="KW-0808">Transferase</keyword>
<evidence type="ECO:0000256" key="4">
    <source>
        <dbReference type="ARBA" id="ARBA00022692"/>
    </source>
</evidence>
<name>A0ABR1LY11_9PEZI</name>
<comment type="caution">
    <text evidence="10">The sequence shown here is derived from an EMBL/GenBank/DDBJ whole genome shotgun (WGS) entry which is preliminary data.</text>
</comment>
<comment type="similarity">
    <text evidence="2">Belongs to the wax synthase family.</text>
</comment>
<sequence>MMDLQPGQIPRSEAEALRLLHAKYDDGIGSGLYIPFIYPWVTFGAFLCFLYLLVPHNHSDFLKFMRYPIWLLNASLSIYLILYSRARNSAPSFAVGLVAAWSLIWTATLMIFNDAQTDFKRIERSEGAHRRSKSFGNGALHKKDDDAPKADLRDDVDTTSELNGHASGSPAYIGSYSWQSYPIAPFIERLDWITDLFCNFRGMGWNWRISTIPPPPPWIQEQIDRDSSEPVRPAKPTRLGLDGTRRYDNRGERLRQALLSFVKGYLAIDLLKVIITLDPYYWGRIDAPGPSFLPEFIRVSPVLTKAYRLTVCLYAMKTALTWFFDMAPIFFVGLLGSDLIGARGEPWLYPDAFGSFSNVLDKGLAGWWGGWWHQSFRFAFEAPAKKLIGAYGWNPKSTSAKLLHLVVAFTLSGFLHAAGSYTQIGDTNPLSGPFLFFELQTLGIIFQMLLIRLLRGAGIVQKSPKIIRRLGNFVYVHVWFYYTAPLLCDDFSRGGLWLFEPMPISPLRALGFGPEGASWWCWTHQEDSWFVKWHRGKHWWQSGIAF</sequence>
<dbReference type="EMBL" id="JBBPDW010000029">
    <property type="protein sequence ID" value="KAK7538980.1"/>
    <property type="molecule type" value="Genomic_DNA"/>
</dbReference>
<evidence type="ECO:0000313" key="10">
    <source>
        <dbReference type="EMBL" id="KAK7538980.1"/>
    </source>
</evidence>
<dbReference type="Proteomes" id="UP001365128">
    <property type="component" value="Unassembled WGS sequence"/>
</dbReference>
<keyword evidence="11" id="KW-1185">Reference proteome</keyword>
<evidence type="ECO:0000256" key="7">
    <source>
        <dbReference type="SAM" id="MobiDB-lite"/>
    </source>
</evidence>
<evidence type="ECO:0000256" key="8">
    <source>
        <dbReference type="SAM" id="Phobius"/>
    </source>
</evidence>
<dbReference type="GO" id="GO:0016740">
    <property type="term" value="F:transferase activity"/>
    <property type="evidence" value="ECO:0007669"/>
    <property type="project" value="UniProtKB-KW"/>
</dbReference>
<reference evidence="10 11" key="1">
    <citation type="submission" date="2024-04" db="EMBL/GenBank/DDBJ databases">
        <title>Phyllosticta paracitricarpa is synonymous to the EU quarantine fungus P. citricarpa based on phylogenomic analyses.</title>
        <authorList>
            <consortium name="Lawrence Berkeley National Laboratory"/>
            <person name="Van Ingen-Buijs V.A."/>
            <person name="Van Westerhoven A.C."/>
            <person name="Haridas S."/>
            <person name="Skiadas P."/>
            <person name="Martin F."/>
            <person name="Groenewald J.Z."/>
            <person name="Crous P.W."/>
            <person name="Seidl M.F."/>
        </authorList>
    </citation>
    <scope>NUCLEOTIDE SEQUENCE [LARGE SCALE GENOMIC DNA]</scope>
    <source>
        <strain evidence="10 11">CBS 122670</strain>
    </source>
</reference>
<feature type="transmembrane region" description="Helical" evidence="8">
    <location>
        <begin position="402"/>
        <end position="422"/>
    </location>
</feature>
<feature type="transmembrane region" description="Helical" evidence="8">
    <location>
        <begin position="434"/>
        <end position="454"/>
    </location>
</feature>
<feature type="transmembrane region" description="Helical" evidence="8">
    <location>
        <begin position="92"/>
        <end position="112"/>
    </location>
</feature>
<dbReference type="PANTHER" id="PTHR31595:SF67">
    <property type="entry name" value="WAX SYNTHASE DOMAIN-CONTAINING PROTEIN"/>
    <property type="match status" value="1"/>
</dbReference>
<feature type="transmembrane region" description="Helical" evidence="8">
    <location>
        <begin position="67"/>
        <end position="86"/>
    </location>
</feature>
<dbReference type="InterPro" id="IPR032805">
    <property type="entry name" value="Wax_synthase_dom"/>
</dbReference>
<evidence type="ECO:0000259" key="9">
    <source>
        <dbReference type="Pfam" id="PF13813"/>
    </source>
</evidence>
<accession>A0ABR1LY11</accession>
<evidence type="ECO:0000256" key="2">
    <source>
        <dbReference type="ARBA" id="ARBA00007282"/>
    </source>
</evidence>
<evidence type="ECO:0000313" key="11">
    <source>
        <dbReference type="Proteomes" id="UP001365128"/>
    </source>
</evidence>
<feature type="domain" description="Wax synthase" evidence="9">
    <location>
        <begin position="349"/>
        <end position="437"/>
    </location>
</feature>
<organism evidence="10 11">
    <name type="scientific">Phyllosticta citricarpa</name>
    <dbReference type="NCBI Taxonomy" id="55181"/>
    <lineage>
        <taxon>Eukaryota</taxon>
        <taxon>Fungi</taxon>
        <taxon>Dikarya</taxon>
        <taxon>Ascomycota</taxon>
        <taxon>Pezizomycotina</taxon>
        <taxon>Dothideomycetes</taxon>
        <taxon>Dothideomycetes incertae sedis</taxon>
        <taxon>Botryosphaeriales</taxon>
        <taxon>Phyllostictaceae</taxon>
        <taxon>Phyllosticta</taxon>
    </lineage>
</organism>
<dbReference type="InterPro" id="IPR044851">
    <property type="entry name" value="Wax_synthase"/>
</dbReference>
<feature type="region of interest" description="Disordered" evidence="7">
    <location>
        <begin position="130"/>
        <end position="163"/>
    </location>
</feature>
<protein>
    <submittedName>
        <fullName evidence="10">Membrane bound O-acyl transferase family-domain-containing protein</fullName>
    </submittedName>
</protein>
<evidence type="ECO:0000256" key="1">
    <source>
        <dbReference type="ARBA" id="ARBA00004141"/>
    </source>
</evidence>
<proteinExistence type="inferred from homology"/>
<keyword evidence="5 8" id="KW-1133">Transmembrane helix</keyword>
<comment type="subcellular location">
    <subcellularLocation>
        <location evidence="1">Membrane</location>
        <topology evidence="1">Multi-pass membrane protein</topology>
    </subcellularLocation>
</comment>
<evidence type="ECO:0000256" key="3">
    <source>
        <dbReference type="ARBA" id="ARBA00022679"/>
    </source>
</evidence>
<feature type="transmembrane region" description="Helical" evidence="8">
    <location>
        <begin position="36"/>
        <end position="55"/>
    </location>
</feature>
<keyword evidence="4 8" id="KW-0812">Transmembrane</keyword>
<keyword evidence="6 8" id="KW-0472">Membrane</keyword>
<evidence type="ECO:0000256" key="6">
    <source>
        <dbReference type="ARBA" id="ARBA00023136"/>
    </source>
</evidence>
<dbReference type="Pfam" id="PF13813">
    <property type="entry name" value="MBOAT_2"/>
    <property type="match status" value="1"/>
</dbReference>
<feature type="compositionally biased region" description="Basic and acidic residues" evidence="7">
    <location>
        <begin position="141"/>
        <end position="156"/>
    </location>
</feature>